<organism evidence="4 5">
    <name type="scientific">Streptoalloteichus hindustanus</name>
    <dbReference type="NCBI Taxonomy" id="2017"/>
    <lineage>
        <taxon>Bacteria</taxon>
        <taxon>Bacillati</taxon>
        <taxon>Actinomycetota</taxon>
        <taxon>Actinomycetes</taxon>
        <taxon>Pseudonocardiales</taxon>
        <taxon>Pseudonocardiaceae</taxon>
        <taxon>Streptoalloteichus</taxon>
    </lineage>
</organism>
<dbReference type="Gene3D" id="1.10.287.110">
    <property type="entry name" value="DnaJ domain"/>
    <property type="match status" value="1"/>
</dbReference>
<keyword evidence="1" id="KW-0143">Chaperone</keyword>
<sequence>MIGEPVDGRDPYEVLGVPTTASQQEIAHAYRSLVRQHHPDSGDADTAGGTSLGEVVAAYAVLRDPARRAQHDQQRSAQSGGAVDVGQFSISEPPLRAGPVRRHDSAPPARFREVGEPPPLVDLADLFRWLWRP</sequence>
<dbReference type="RefSeq" id="WP_073480406.1">
    <property type="nucleotide sequence ID" value="NZ_FQVN01000002.1"/>
</dbReference>
<dbReference type="EMBL" id="FQVN01000002">
    <property type="protein sequence ID" value="SHE95859.1"/>
    <property type="molecule type" value="Genomic_DNA"/>
</dbReference>
<feature type="domain" description="J" evidence="3">
    <location>
        <begin position="10"/>
        <end position="75"/>
    </location>
</feature>
<dbReference type="AlphaFoldDB" id="A0A1M4XQT5"/>
<dbReference type="CDD" id="cd06257">
    <property type="entry name" value="DnaJ"/>
    <property type="match status" value="1"/>
</dbReference>
<feature type="compositionally biased region" description="Basic and acidic residues" evidence="2">
    <location>
        <begin position="101"/>
        <end position="115"/>
    </location>
</feature>
<dbReference type="PANTHER" id="PTHR43096">
    <property type="entry name" value="DNAJ HOMOLOG 1, MITOCHONDRIAL-RELATED"/>
    <property type="match status" value="1"/>
</dbReference>
<dbReference type="InterPro" id="IPR001623">
    <property type="entry name" value="DnaJ_domain"/>
</dbReference>
<dbReference type="SUPFAM" id="SSF46565">
    <property type="entry name" value="Chaperone J-domain"/>
    <property type="match status" value="1"/>
</dbReference>
<evidence type="ECO:0000313" key="4">
    <source>
        <dbReference type="EMBL" id="SHE95859.1"/>
    </source>
</evidence>
<dbReference type="SMART" id="SM00271">
    <property type="entry name" value="DnaJ"/>
    <property type="match status" value="1"/>
</dbReference>
<protein>
    <submittedName>
        <fullName evidence="4">DnaJ domain-containing protein</fullName>
    </submittedName>
</protein>
<evidence type="ECO:0000313" key="5">
    <source>
        <dbReference type="Proteomes" id="UP000184501"/>
    </source>
</evidence>
<evidence type="ECO:0000259" key="3">
    <source>
        <dbReference type="PROSITE" id="PS50076"/>
    </source>
</evidence>
<dbReference type="Proteomes" id="UP000184501">
    <property type="component" value="Unassembled WGS sequence"/>
</dbReference>
<dbReference type="OrthoDB" id="166297at2"/>
<evidence type="ECO:0000256" key="2">
    <source>
        <dbReference type="SAM" id="MobiDB-lite"/>
    </source>
</evidence>
<evidence type="ECO:0000256" key="1">
    <source>
        <dbReference type="ARBA" id="ARBA00023186"/>
    </source>
</evidence>
<dbReference type="InterPro" id="IPR036869">
    <property type="entry name" value="J_dom_sf"/>
</dbReference>
<dbReference type="GO" id="GO:0005737">
    <property type="term" value="C:cytoplasm"/>
    <property type="evidence" value="ECO:0007669"/>
    <property type="project" value="TreeGrafter"/>
</dbReference>
<reference evidence="4 5" key="1">
    <citation type="submission" date="2016-11" db="EMBL/GenBank/DDBJ databases">
        <authorList>
            <person name="Jaros S."/>
            <person name="Januszkiewicz K."/>
            <person name="Wedrychowicz H."/>
        </authorList>
    </citation>
    <scope>NUCLEOTIDE SEQUENCE [LARGE SCALE GENOMIC DNA]</scope>
    <source>
        <strain evidence="4 5">DSM 44523</strain>
    </source>
</reference>
<feature type="region of interest" description="Disordered" evidence="2">
    <location>
        <begin position="66"/>
        <end position="117"/>
    </location>
</feature>
<gene>
    <name evidence="4" type="ORF">SAMN05444320_10286</name>
</gene>
<dbReference type="Pfam" id="PF00226">
    <property type="entry name" value="DnaJ"/>
    <property type="match status" value="1"/>
</dbReference>
<dbReference type="GO" id="GO:0051082">
    <property type="term" value="F:unfolded protein binding"/>
    <property type="evidence" value="ECO:0007669"/>
    <property type="project" value="TreeGrafter"/>
</dbReference>
<dbReference type="STRING" id="2017.SAMN05444320_10286"/>
<proteinExistence type="predicted"/>
<keyword evidence="5" id="KW-1185">Reference proteome</keyword>
<dbReference type="GO" id="GO:0042026">
    <property type="term" value="P:protein refolding"/>
    <property type="evidence" value="ECO:0007669"/>
    <property type="project" value="TreeGrafter"/>
</dbReference>
<name>A0A1M4XQT5_STRHI</name>
<dbReference type="PROSITE" id="PS50076">
    <property type="entry name" value="DNAJ_2"/>
    <property type="match status" value="1"/>
</dbReference>
<dbReference type="PRINTS" id="PR00625">
    <property type="entry name" value="JDOMAIN"/>
</dbReference>
<dbReference type="PANTHER" id="PTHR43096:SF52">
    <property type="entry name" value="DNAJ HOMOLOG 1, MITOCHONDRIAL-RELATED"/>
    <property type="match status" value="1"/>
</dbReference>
<accession>A0A1M4XQT5</accession>